<dbReference type="PANTHER" id="PTHR12069">
    <property type="entry name" value="DNA-DIRECTED RNA POLYMERASES III 80 KDA POLYPEPTIDE RNA POLYMERASE III SUBUNIT 5"/>
    <property type="match status" value="1"/>
</dbReference>
<proteinExistence type="predicted"/>
<feature type="region of interest" description="Disordered" evidence="1">
    <location>
        <begin position="1"/>
        <end position="82"/>
    </location>
</feature>
<dbReference type="STRING" id="1173061.A0A0J9X339"/>
<dbReference type="EMBL" id="CCBN010000002">
    <property type="protein sequence ID" value="CDO51840.1"/>
    <property type="molecule type" value="Genomic_DNA"/>
</dbReference>
<name>A0A0J9X339_GEOCN</name>
<evidence type="ECO:0000256" key="1">
    <source>
        <dbReference type="SAM" id="MobiDB-lite"/>
    </source>
</evidence>
<dbReference type="Pfam" id="PF04801">
    <property type="entry name" value="RPC5"/>
    <property type="match status" value="1"/>
</dbReference>
<dbReference type="InterPro" id="IPR006886">
    <property type="entry name" value="RNA_pol_III_Rpc5"/>
</dbReference>
<dbReference type="OrthoDB" id="340681at2759"/>
<gene>
    <name evidence="2" type="ORF">BN980_GECA02s01737g</name>
</gene>
<accession>A0A0J9X339</accession>
<dbReference type="Proteomes" id="UP000242525">
    <property type="component" value="Unassembled WGS sequence"/>
</dbReference>
<protein>
    <submittedName>
        <fullName evidence="2">Similar to Saccharomyces cerevisiae YKR025W RPC37 RNA polymerase III subunit C37</fullName>
    </submittedName>
</protein>
<evidence type="ECO:0000313" key="2">
    <source>
        <dbReference type="EMBL" id="CDO51840.1"/>
    </source>
</evidence>
<sequence>MSSTEDREESLFVGSNSDVEMEDAAGGEETVKIKTEPGLEESNHIRISSEESISRQGTAVSETSNVQNISSNTNSPEINNDDDDEIVQEFPVYFSTGLLNKLYLLQYPTRPAERPLVDANQRGILDSRIKLDSKLVEVDVPIETKKFYDTEKGEHWNSLNKQTFSGVAKPAEGEYMIGVFKDSELHLSSVSAVAQMRPQFQYITNRNAPDAQKEKEAAAAEEKSKKQPRAVQMTAMGSGENAPNLSGAITARKRMEDEDFVGMDWYDRDSDESWSISDKLMATRKAPLVSKTTLADYVEEISAPYIDPTVKKES</sequence>
<dbReference type="AlphaFoldDB" id="A0A0J9X339"/>
<feature type="compositionally biased region" description="Polar residues" evidence="1">
    <location>
        <begin position="55"/>
        <end position="78"/>
    </location>
</feature>
<feature type="region of interest" description="Disordered" evidence="1">
    <location>
        <begin position="204"/>
        <end position="229"/>
    </location>
</feature>
<evidence type="ECO:0000313" key="3">
    <source>
        <dbReference type="Proteomes" id="UP000242525"/>
    </source>
</evidence>
<reference evidence="2" key="1">
    <citation type="submission" date="2014-03" db="EMBL/GenBank/DDBJ databases">
        <authorList>
            <person name="Casaregola S."/>
        </authorList>
    </citation>
    <scope>NUCLEOTIDE SEQUENCE [LARGE SCALE GENOMIC DNA]</scope>
    <source>
        <strain evidence="2">CLIB 918</strain>
    </source>
</reference>
<dbReference type="PANTHER" id="PTHR12069:SF0">
    <property type="entry name" value="DNA-DIRECTED RNA POLYMERASE III SUBUNIT RPC5"/>
    <property type="match status" value="1"/>
</dbReference>
<comment type="caution">
    <text evidence="2">The sequence shown here is derived from an EMBL/GenBank/DDBJ whole genome shotgun (WGS) entry which is preliminary data.</text>
</comment>
<dbReference type="GO" id="GO:0042797">
    <property type="term" value="P:tRNA transcription by RNA polymerase III"/>
    <property type="evidence" value="ECO:0007669"/>
    <property type="project" value="TreeGrafter"/>
</dbReference>
<organism evidence="2 3">
    <name type="scientific">Geotrichum candidum</name>
    <name type="common">Oospora lactis</name>
    <name type="synonym">Dipodascus geotrichum</name>
    <dbReference type="NCBI Taxonomy" id="1173061"/>
    <lineage>
        <taxon>Eukaryota</taxon>
        <taxon>Fungi</taxon>
        <taxon>Dikarya</taxon>
        <taxon>Ascomycota</taxon>
        <taxon>Saccharomycotina</taxon>
        <taxon>Dipodascomycetes</taxon>
        <taxon>Dipodascales</taxon>
        <taxon>Dipodascaceae</taxon>
        <taxon>Geotrichum</taxon>
    </lineage>
</organism>
<feature type="compositionally biased region" description="Basic and acidic residues" evidence="1">
    <location>
        <begin position="29"/>
        <end position="53"/>
    </location>
</feature>
<dbReference type="GO" id="GO:0005666">
    <property type="term" value="C:RNA polymerase III complex"/>
    <property type="evidence" value="ECO:0007669"/>
    <property type="project" value="TreeGrafter"/>
</dbReference>
<keyword evidence="3" id="KW-1185">Reference proteome</keyword>
<feature type="compositionally biased region" description="Basic and acidic residues" evidence="1">
    <location>
        <begin position="211"/>
        <end position="225"/>
    </location>
</feature>